<protein>
    <submittedName>
        <fullName evidence="1">Uncharacterized protein</fullName>
    </submittedName>
</protein>
<dbReference type="RefSeq" id="XP_024348703.1">
    <property type="nucleotide sequence ID" value="XM_024496847.1"/>
</dbReference>
<proteinExistence type="predicted"/>
<gene>
    <name evidence="1" type="ORF">EGR_07598</name>
</gene>
<dbReference type="CTD" id="36343313"/>
<evidence type="ECO:0000313" key="1">
    <source>
        <dbReference type="EMBL" id="EUB57507.1"/>
    </source>
</evidence>
<evidence type="ECO:0000313" key="2">
    <source>
        <dbReference type="Proteomes" id="UP000019149"/>
    </source>
</evidence>
<dbReference type="GeneID" id="36343313"/>
<keyword evidence="2" id="KW-1185">Reference proteome</keyword>
<dbReference type="Proteomes" id="UP000019149">
    <property type="component" value="Unassembled WGS sequence"/>
</dbReference>
<dbReference type="EMBL" id="APAU02000082">
    <property type="protein sequence ID" value="EUB57507.1"/>
    <property type="molecule type" value="Genomic_DNA"/>
</dbReference>
<accession>W6UHF3</accession>
<name>W6UHF3_ECHGR</name>
<dbReference type="KEGG" id="egl:EGR_07598"/>
<dbReference type="AlphaFoldDB" id="W6UHF3"/>
<organism evidence="1 2">
    <name type="scientific">Echinococcus granulosus</name>
    <name type="common">Hydatid tapeworm</name>
    <dbReference type="NCBI Taxonomy" id="6210"/>
    <lineage>
        <taxon>Eukaryota</taxon>
        <taxon>Metazoa</taxon>
        <taxon>Spiralia</taxon>
        <taxon>Lophotrochozoa</taxon>
        <taxon>Platyhelminthes</taxon>
        <taxon>Cestoda</taxon>
        <taxon>Eucestoda</taxon>
        <taxon>Cyclophyllidea</taxon>
        <taxon>Taeniidae</taxon>
        <taxon>Echinococcus</taxon>
        <taxon>Echinococcus granulosus group</taxon>
    </lineage>
</organism>
<sequence length="214" mass="23349">MAVQSAVCDARSAAQRCWRWRMATVQAKHSSSLLLDIYHTQLTSSSSASLTVSLLQHFFAIPFYTSMTGGVDMPSIVPLFLRVTIFSPAHKAHYCITVTLNLTVCSSQVEHNCPSDFATTLSAASVSIRIGEQSFSLGLTYCGCRCVSSLAKSNAHPRAAEQYNQSLDLQIIHVIGLRRPTNRTTTPHRLATLGVIRGHPLSTLLLSLLGLRGY</sequence>
<comment type="caution">
    <text evidence="1">The sequence shown here is derived from an EMBL/GenBank/DDBJ whole genome shotgun (WGS) entry which is preliminary data.</text>
</comment>
<reference evidence="1 2" key="1">
    <citation type="journal article" date="2013" name="Nat. Genet.">
        <title>The genome of the hydatid tapeworm Echinococcus granulosus.</title>
        <authorList>
            <person name="Zheng H."/>
            <person name="Zhang W."/>
            <person name="Zhang L."/>
            <person name="Zhang Z."/>
            <person name="Li J."/>
            <person name="Lu G."/>
            <person name="Zhu Y."/>
            <person name="Wang Y."/>
            <person name="Huang Y."/>
            <person name="Liu J."/>
            <person name="Kang H."/>
            <person name="Chen J."/>
            <person name="Wang L."/>
            <person name="Chen A."/>
            <person name="Yu S."/>
            <person name="Gao Z."/>
            <person name="Jin L."/>
            <person name="Gu W."/>
            <person name="Wang Z."/>
            <person name="Zhao L."/>
            <person name="Shi B."/>
            <person name="Wen H."/>
            <person name="Lin R."/>
            <person name="Jones M.K."/>
            <person name="Brejova B."/>
            <person name="Vinar T."/>
            <person name="Zhao G."/>
            <person name="McManus D.P."/>
            <person name="Chen Z."/>
            <person name="Zhou Y."/>
            <person name="Wang S."/>
        </authorList>
    </citation>
    <scope>NUCLEOTIDE SEQUENCE [LARGE SCALE GENOMIC DNA]</scope>
</reference>